<dbReference type="GO" id="GO:0004364">
    <property type="term" value="F:glutathione transferase activity"/>
    <property type="evidence" value="ECO:0007669"/>
    <property type="project" value="UniProtKB-EC"/>
</dbReference>
<accession>A0A5J5AI64</accession>
<dbReference type="SUPFAM" id="SSF47616">
    <property type="entry name" value="GST C-terminal domain-like"/>
    <property type="match status" value="1"/>
</dbReference>
<evidence type="ECO:0000259" key="6">
    <source>
        <dbReference type="PROSITE" id="PS50404"/>
    </source>
</evidence>
<feature type="domain" description="GST N-terminal" evidence="6">
    <location>
        <begin position="33"/>
        <end position="114"/>
    </location>
</feature>
<keyword evidence="3" id="KW-0808">Transferase</keyword>
<dbReference type="GO" id="GO:0005737">
    <property type="term" value="C:cytoplasm"/>
    <property type="evidence" value="ECO:0007669"/>
    <property type="project" value="TreeGrafter"/>
</dbReference>
<dbReference type="InterPro" id="IPR036282">
    <property type="entry name" value="Glutathione-S-Trfase_C_sf"/>
</dbReference>
<dbReference type="FunFam" id="1.20.1050.10:FF:000004">
    <property type="entry name" value="Glutathione S-transferase F2"/>
    <property type="match status" value="1"/>
</dbReference>
<dbReference type="PROSITE" id="PS50404">
    <property type="entry name" value="GST_NTER"/>
    <property type="match status" value="1"/>
</dbReference>
<evidence type="ECO:0000313" key="8">
    <source>
        <dbReference type="EMBL" id="KAA8530723.1"/>
    </source>
</evidence>
<dbReference type="SFLD" id="SFLDG00358">
    <property type="entry name" value="Main_(cytGST)"/>
    <property type="match status" value="1"/>
</dbReference>
<name>A0A5J5AI64_9ASTE</name>
<organism evidence="8 9">
    <name type="scientific">Nyssa sinensis</name>
    <dbReference type="NCBI Taxonomy" id="561372"/>
    <lineage>
        <taxon>Eukaryota</taxon>
        <taxon>Viridiplantae</taxon>
        <taxon>Streptophyta</taxon>
        <taxon>Embryophyta</taxon>
        <taxon>Tracheophyta</taxon>
        <taxon>Spermatophyta</taxon>
        <taxon>Magnoliopsida</taxon>
        <taxon>eudicotyledons</taxon>
        <taxon>Gunneridae</taxon>
        <taxon>Pentapetalae</taxon>
        <taxon>asterids</taxon>
        <taxon>Cornales</taxon>
        <taxon>Nyssaceae</taxon>
        <taxon>Nyssa</taxon>
    </lineage>
</organism>
<evidence type="ECO:0000256" key="1">
    <source>
        <dbReference type="ARBA" id="ARBA00010128"/>
    </source>
</evidence>
<dbReference type="AlphaFoldDB" id="A0A5J5AI64"/>
<comment type="catalytic activity">
    <reaction evidence="4">
        <text>RX + glutathione = an S-substituted glutathione + a halide anion + H(+)</text>
        <dbReference type="Rhea" id="RHEA:16437"/>
        <dbReference type="ChEBI" id="CHEBI:15378"/>
        <dbReference type="ChEBI" id="CHEBI:16042"/>
        <dbReference type="ChEBI" id="CHEBI:17792"/>
        <dbReference type="ChEBI" id="CHEBI:57925"/>
        <dbReference type="ChEBI" id="CHEBI:90779"/>
        <dbReference type="EC" id="2.5.1.18"/>
    </reaction>
</comment>
<dbReference type="Gene3D" id="1.20.1050.10">
    <property type="match status" value="1"/>
</dbReference>
<dbReference type="InterPro" id="IPR034347">
    <property type="entry name" value="GST_Phi_C"/>
</dbReference>
<dbReference type="InterPro" id="IPR010987">
    <property type="entry name" value="Glutathione-S-Trfase_C-like"/>
</dbReference>
<comment type="similarity">
    <text evidence="1">Belongs to the GST superfamily. Phi family.</text>
</comment>
<evidence type="ECO:0000259" key="7">
    <source>
        <dbReference type="PROSITE" id="PS50405"/>
    </source>
</evidence>
<dbReference type="PANTHER" id="PTHR43900">
    <property type="entry name" value="GLUTATHIONE S-TRANSFERASE RHO"/>
    <property type="match status" value="1"/>
</dbReference>
<dbReference type="OrthoDB" id="422574at2759"/>
<dbReference type="GO" id="GO:0009407">
    <property type="term" value="P:toxin catabolic process"/>
    <property type="evidence" value="ECO:0007669"/>
    <property type="project" value="UniProtKB-ARBA"/>
</dbReference>
<dbReference type="CDD" id="cd03187">
    <property type="entry name" value="GST_C_Phi"/>
    <property type="match status" value="1"/>
</dbReference>
<dbReference type="PANTHER" id="PTHR43900:SF54">
    <property type="entry name" value="GLUTATHIONE S-TRANSFERASE F12"/>
    <property type="match status" value="1"/>
</dbReference>
<dbReference type="GO" id="GO:0043295">
    <property type="term" value="F:glutathione binding"/>
    <property type="evidence" value="ECO:0007669"/>
    <property type="project" value="TreeGrafter"/>
</dbReference>
<dbReference type="GO" id="GO:0006749">
    <property type="term" value="P:glutathione metabolic process"/>
    <property type="evidence" value="ECO:0007669"/>
    <property type="project" value="TreeGrafter"/>
</dbReference>
<dbReference type="PROSITE" id="PS50405">
    <property type="entry name" value="GST_CTER"/>
    <property type="match status" value="1"/>
</dbReference>
<dbReference type="InterPro" id="IPR036249">
    <property type="entry name" value="Thioredoxin-like_sf"/>
</dbReference>
<dbReference type="FunFam" id="3.40.30.10:FF:000016">
    <property type="entry name" value="Glutathione S-transferase F2"/>
    <property type="match status" value="1"/>
</dbReference>
<dbReference type="SFLD" id="SFLDS00019">
    <property type="entry name" value="Glutathione_Transferase_(cytos"/>
    <property type="match status" value="1"/>
</dbReference>
<evidence type="ECO:0000256" key="5">
    <source>
        <dbReference type="ARBA" id="ARBA00081070"/>
    </source>
</evidence>
<evidence type="ECO:0000256" key="4">
    <source>
        <dbReference type="ARBA" id="ARBA00047960"/>
    </source>
</evidence>
<dbReference type="Proteomes" id="UP000325577">
    <property type="component" value="Linkage Group LG2"/>
</dbReference>
<reference evidence="8 9" key="1">
    <citation type="submission" date="2019-09" db="EMBL/GenBank/DDBJ databases">
        <title>A chromosome-level genome assembly of the Chinese tupelo Nyssa sinensis.</title>
        <authorList>
            <person name="Yang X."/>
            <person name="Kang M."/>
            <person name="Yang Y."/>
            <person name="Xiong H."/>
            <person name="Wang M."/>
            <person name="Zhang Z."/>
            <person name="Wang Z."/>
            <person name="Wu H."/>
            <person name="Ma T."/>
            <person name="Liu J."/>
            <person name="Xi Z."/>
        </authorList>
    </citation>
    <scope>NUCLEOTIDE SEQUENCE [LARGE SCALE GENOMIC DNA]</scope>
    <source>
        <strain evidence="8">J267</strain>
        <tissue evidence="8">Leaf</tissue>
    </source>
</reference>
<dbReference type="Pfam" id="PF02798">
    <property type="entry name" value="GST_N"/>
    <property type="match status" value="1"/>
</dbReference>
<dbReference type="EC" id="2.5.1.18" evidence="2"/>
<dbReference type="InterPro" id="IPR040079">
    <property type="entry name" value="Glutathione_S-Trfase"/>
</dbReference>
<evidence type="ECO:0000256" key="2">
    <source>
        <dbReference type="ARBA" id="ARBA00012452"/>
    </source>
</evidence>
<dbReference type="Pfam" id="PF00043">
    <property type="entry name" value="GST_C"/>
    <property type="match status" value="1"/>
</dbReference>
<sequence>MQFVLLFKRMNSSLRIPFKVAFHISIGLGRRRWWLKCTGPAKAACPQRVLACLVELGVDFEIIPVDLDAGEHKRPEFLLLQPFGQVPVIEDGDFRLFESRAIIRYYAAKHADQGHKLLGTTLEERALVDQWLEVEAHNFNDLVFTIVLHLVILPRMGKRGDLALVQNSESKLEKVLDVYEQRLSKSRYLAGDSFTLADLSHLPATRYLMNEAGKGHLVRDRMNVNAWWNEISSRPAWKKVMKLMD</sequence>
<dbReference type="InterPro" id="IPR004046">
    <property type="entry name" value="GST_C"/>
</dbReference>
<feature type="domain" description="GST C-terminal" evidence="7">
    <location>
        <begin position="121"/>
        <end position="245"/>
    </location>
</feature>
<evidence type="ECO:0000256" key="3">
    <source>
        <dbReference type="ARBA" id="ARBA00022679"/>
    </source>
</evidence>
<dbReference type="EMBL" id="CM018043">
    <property type="protein sequence ID" value="KAA8530723.1"/>
    <property type="molecule type" value="Genomic_DNA"/>
</dbReference>
<dbReference type="CDD" id="cd03053">
    <property type="entry name" value="GST_N_Phi"/>
    <property type="match status" value="1"/>
</dbReference>
<dbReference type="InterPro" id="IPR004045">
    <property type="entry name" value="Glutathione_S-Trfase_N"/>
</dbReference>
<proteinExistence type="inferred from homology"/>
<protein>
    <recommendedName>
        <fullName evidence="2">glutathione transferase</fullName>
        <ecNumber evidence="2">2.5.1.18</ecNumber>
    </recommendedName>
    <alternativeName>
        <fullName evidence="5">GST class-phi</fullName>
    </alternativeName>
</protein>
<dbReference type="SUPFAM" id="SSF52833">
    <property type="entry name" value="Thioredoxin-like"/>
    <property type="match status" value="1"/>
</dbReference>
<dbReference type="Gene3D" id="3.40.30.10">
    <property type="entry name" value="Glutaredoxin"/>
    <property type="match status" value="1"/>
</dbReference>
<gene>
    <name evidence="8" type="ORF">F0562_005343</name>
</gene>
<keyword evidence="9" id="KW-1185">Reference proteome</keyword>
<evidence type="ECO:0000313" key="9">
    <source>
        <dbReference type="Proteomes" id="UP000325577"/>
    </source>
</evidence>